<dbReference type="GO" id="GO:0000156">
    <property type="term" value="F:phosphorelay response regulator activity"/>
    <property type="evidence" value="ECO:0007669"/>
    <property type="project" value="InterPro"/>
</dbReference>
<dbReference type="AlphaFoldDB" id="A0A934Q0F6"/>
<comment type="caution">
    <text evidence="6">The sequence shown here is derived from an EMBL/GenBank/DDBJ whole genome shotgun (WGS) entry which is preliminary data.</text>
</comment>
<feature type="active site" evidence="4">
    <location>
        <position position="48"/>
    </location>
</feature>
<dbReference type="SUPFAM" id="SSF52738">
    <property type="entry name" value="Methylesterase CheB, C-terminal domain"/>
    <property type="match status" value="1"/>
</dbReference>
<name>A0A934Q0F6_9BURK</name>
<dbReference type="PANTHER" id="PTHR42872">
    <property type="entry name" value="PROTEIN-GLUTAMATE METHYLESTERASE/PROTEIN-GLUTAMINE GLUTAMINASE"/>
    <property type="match status" value="1"/>
</dbReference>
<keyword evidence="4" id="KW-0145">Chemotaxis</keyword>
<evidence type="ECO:0000313" key="7">
    <source>
        <dbReference type="Proteomes" id="UP000617041"/>
    </source>
</evidence>
<sequence>MRTSLPARLRTDIDAVLVGASAGGLDALLQLLAGIDPALRVPLVVVLHLPADHDSLLPDIFGSRMGLLAREARAGAPLHKGMVHIAPPGYHLLVEPDGTFGLSMDSPVHWSRPSIDVLFESAAHALGPRLAGIVLTGANHDGAAGLRAIGAAGGMTVVQDPHDASHATMPQAALAAARPDFVLPLADIRTLLHQLMHP</sequence>
<dbReference type="InterPro" id="IPR035909">
    <property type="entry name" value="CheB_C"/>
</dbReference>
<dbReference type="CDD" id="cd16433">
    <property type="entry name" value="CheB"/>
    <property type="match status" value="1"/>
</dbReference>
<dbReference type="EC" id="3.1.1.61" evidence="2"/>
<keyword evidence="1 4" id="KW-0378">Hydrolase</keyword>
<organism evidence="6 7">
    <name type="scientific">Ramlibacter algicola</name>
    <dbReference type="NCBI Taxonomy" id="2795217"/>
    <lineage>
        <taxon>Bacteria</taxon>
        <taxon>Pseudomonadati</taxon>
        <taxon>Pseudomonadota</taxon>
        <taxon>Betaproteobacteria</taxon>
        <taxon>Burkholderiales</taxon>
        <taxon>Comamonadaceae</taxon>
        <taxon>Ramlibacter</taxon>
    </lineage>
</organism>
<evidence type="ECO:0000256" key="2">
    <source>
        <dbReference type="ARBA" id="ARBA00039140"/>
    </source>
</evidence>
<reference evidence="6" key="1">
    <citation type="submission" date="2020-12" db="EMBL/GenBank/DDBJ databases">
        <title>Ramlibacter sp. nov., isolated from a freshwater alga, Cryptomonas.</title>
        <authorList>
            <person name="Kim H.M."/>
            <person name="Jeon C.O."/>
        </authorList>
    </citation>
    <scope>NUCLEOTIDE SEQUENCE</scope>
    <source>
        <strain evidence="6">CrO1</strain>
    </source>
</reference>
<gene>
    <name evidence="6" type="ORF">I8E28_06305</name>
</gene>
<evidence type="ECO:0000313" key="6">
    <source>
        <dbReference type="EMBL" id="MBK0392196.1"/>
    </source>
</evidence>
<feature type="domain" description="CheB-type methylesterase" evidence="5">
    <location>
        <begin position="9"/>
        <end position="198"/>
    </location>
</feature>
<feature type="active site" evidence="4">
    <location>
        <position position="21"/>
    </location>
</feature>
<dbReference type="Proteomes" id="UP000617041">
    <property type="component" value="Unassembled WGS sequence"/>
</dbReference>
<dbReference type="GO" id="GO:0008984">
    <property type="term" value="F:protein-glutamate methylesterase activity"/>
    <property type="evidence" value="ECO:0007669"/>
    <property type="project" value="UniProtKB-EC"/>
</dbReference>
<accession>A0A934Q0F6</accession>
<dbReference type="RefSeq" id="WP_200787145.1">
    <property type="nucleotide sequence ID" value="NZ_JAEDAO010000001.1"/>
</dbReference>
<protein>
    <recommendedName>
        <fullName evidence="2">protein-glutamate methylesterase</fullName>
        <ecNumber evidence="2">3.1.1.61</ecNumber>
    </recommendedName>
</protein>
<feature type="active site" evidence="4">
    <location>
        <position position="141"/>
    </location>
</feature>
<comment type="catalytic activity">
    <reaction evidence="3">
        <text>[protein]-L-glutamate 5-O-methyl ester + H2O = L-glutamyl-[protein] + methanol + H(+)</text>
        <dbReference type="Rhea" id="RHEA:23236"/>
        <dbReference type="Rhea" id="RHEA-COMP:10208"/>
        <dbReference type="Rhea" id="RHEA-COMP:10311"/>
        <dbReference type="ChEBI" id="CHEBI:15377"/>
        <dbReference type="ChEBI" id="CHEBI:15378"/>
        <dbReference type="ChEBI" id="CHEBI:17790"/>
        <dbReference type="ChEBI" id="CHEBI:29973"/>
        <dbReference type="ChEBI" id="CHEBI:82795"/>
        <dbReference type="EC" id="3.1.1.61"/>
    </reaction>
</comment>
<evidence type="ECO:0000259" key="5">
    <source>
        <dbReference type="PROSITE" id="PS50122"/>
    </source>
</evidence>
<evidence type="ECO:0000256" key="4">
    <source>
        <dbReference type="PROSITE-ProRule" id="PRU00050"/>
    </source>
</evidence>
<evidence type="ECO:0000256" key="3">
    <source>
        <dbReference type="ARBA" id="ARBA00048267"/>
    </source>
</evidence>
<dbReference type="InterPro" id="IPR000673">
    <property type="entry name" value="Sig_transdc_resp-reg_Me-estase"/>
</dbReference>
<dbReference type="GO" id="GO:0005737">
    <property type="term" value="C:cytoplasm"/>
    <property type="evidence" value="ECO:0007669"/>
    <property type="project" value="InterPro"/>
</dbReference>
<dbReference type="PANTHER" id="PTHR42872:SF6">
    <property type="entry name" value="PROTEIN-GLUTAMATE METHYLESTERASE_PROTEIN-GLUTAMINE GLUTAMINASE"/>
    <property type="match status" value="1"/>
</dbReference>
<keyword evidence="7" id="KW-1185">Reference proteome</keyword>
<dbReference type="PROSITE" id="PS50122">
    <property type="entry name" value="CHEB"/>
    <property type="match status" value="1"/>
</dbReference>
<evidence type="ECO:0000256" key="1">
    <source>
        <dbReference type="ARBA" id="ARBA00022801"/>
    </source>
</evidence>
<dbReference type="GO" id="GO:0006935">
    <property type="term" value="P:chemotaxis"/>
    <property type="evidence" value="ECO:0007669"/>
    <property type="project" value="UniProtKB-UniRule"/>
</dbReference>
<dbReference type="EMBL" id="JAEDAO010000001">
    <property type="protein sequence ID" value="MBK0392196.1"/>
    <property type="molecule type" value="Genomic_DNA"/>
</dbReference>
<dbReference type="Pfam" id="PF01339">
    <property type="entry name" value="CheB_methylest"/>
    <property type="match status" value="1"/>
</dbReference>
<dbReference type="Gene3D" id="3.40.50.180">
    <property type="entry name" value="Methylesterase CheB, C-terminal domain"/>
    <property type="match status" value="1"/>
</dbReference>
<proteinExistence type="predicted"/>